<evidence type="ECO:0000313" key="7">
    <source>
        <dbReference type="Proteomes" id="UP000235598"/>
    </source>
</evidence>
<name>A0A2N6VNM9_9MICO</name>
<evidence type="ECO:0000256" key="2">
    <source>
        <dbReference type="ARBA" id="ARBA00023125"/>
    </source>
</evidence>
<dbReference type="OrthoDB" id="8479143at2"/>
<dbReference type="InterPro" id="IPR050707">
    <property type="entry name" value="HTH_MetabolicPath_Reg"/>
</dbReference>
<dbReference type="InterPro" id="IPR014757">
    <property type="entry name" value="Tscrpt_reg_IclR_C"/>
</dbReference>
<evidence type="ECO:0000256" key="1">
    <source>
        <dbReference type="ARBA" id="ARBA00023015"/>
    </source>
</evidence>
<proteinExistence type="predicted"/>
<keyword evidence="1" id="KW-0805">Transcription regulation</keyword>
<gene>
    <name evidence="6" type="ORF">CJ199_07110</name>
</gene>
<keyword evidence="3" id="KW-0804">Transcription</keyword>
<accession>A0A2N6VNM9</accession>
<dbReference type="Pfam" id="PF01614">
    <property type="entry name" value="IclR_C"/>
    <property type="match status" value="1"/>
</dbReference>
<dbReference type="InterPro" id="IPR029016">
    <property type="entry name" value="GAF-like_dom_sf"/>
</dbReference>
<evidence type="ECO:0000256" key="3">
    <source>
        <dbReference type="ARBA" id="ARBA00023163"/>
    </source>
</evidence>
<dbReference type="PANTHER" id="PTHR30136:SF24">
    <property type="entry name" value="HTH-TYPE TRANSCRIPTIONAL REPRESSOR ALLR"/>
    <property type="match status" value="1"/>
</dbReference>
<dbReference type="SUPFAM" id="SSF55781">
    <property type="entry name" value="GAF domain-like"/>
    <property type="match status" value="1"/>
</dbReference>
<dbReference type="PANTHER" id="PTHR30136">
    <property type="entry name" value="HELIX-TURN-HELIX TRANSCRIPTIONAL REGULATOR, ICLR FAMILY"/>
    <property type="match status" value="1"/>
</dbReference>
<dbReference type="InterPro" id="IPR036390">
    <property type="entry name" value="WH_DNA-bd_sf"/>
</dbReference>
<dbReference type="Pfam" id="PF09339">
    <property type="entry name" value="HTH_IclR"/>
    <property type="match status" value="1"/>
</dbReference>
<evidence type="ECO:0000259" key="5">
    <source>
        <dbReference type="PROSITE" id="PS51078"/>
    </source>
</evidence>
<dbReference type="InterPro" id="IPR036388">
    <property type="entry name" value="WH-like_DNA-bd_sf"/>
</dbReference>
<evidence type="ECO:0000313" key="6">
    <source>
        <dbReference type="EMBL" id="PMD05762.1"/>
    </source>
</evidence>
<dbReference type="Gene3D" id="1.10.10.10">
    <property type="entry name" value="Winged helix-like DNA-binding domain superfamily/Winged helix DNA-binding domain"/>
    <property type="match status" value="1"/>
</dbReference>
<dbReference type="SMART" id="SM00346">
    <property type="entry name" value="HTH_ICLR"/>
    <property type="match status" value="1"/>
</dbReference>
<evidence type="ECO:0000259" key="4">
    <source>
        <dbReference type="PROSITE" id="PS51077"/>
    </source>
</evidence>
<dbReference type="PROSITE" id="PS51078">
    <property type="entry name" value="ICLR_ED"/>
    <property type="match status" value="1"/>
</dbReference>
<dbReference type="GO" id="GO:0003677">
    <property type="term" value="F:DNA binding"/>
    <property type="evidence" value="ECO:0007669"/>
    <property type="project" value="UniProtKB-KW"/>
</dbReference>
<dbReference type="EMBL" id="PNHK01000002">
    <property type="protein sequence ID" value="PMD05762.1"/>
    <property type="molecule type" value="Genomic_DNA"/>
</dbReference>
<keyword evidence="2" id="KW-0238">DNA-binding</keyword>
<dbReference type="SUPFAM" id="SSF46785">
    <property type="entry name" value="Winged helix' DNA-binding domain"/>
    <property type="match status" value="1"/>
</dbReference>
<dbReference type="Gene3D" id="3.30.450.40">
    <property type="match status" value="1"/>
</dbReference>
<comment type="caution">
    <text evidence="6">The sequence shown here is derived from an EMBL/GenBank/DDBJ whole genome shotgun (WGS) entry which is preliminary data.</text>
</comment>
<dbReference type="RefSeq" id="WP_102238779.1">
    <property type="nucleotide sequence ID" value="NZ_BAAAIM010000004.1"/>
</dbReference>
<dbReference type="Proteomes" id="UP000235598">
    <property type="component" value="Unassembled WGS sequence"/>
</dbReference>
<sequence length="242" mass="25966">MPTIQSVNRMLDVLETMRSMGGVARSVDIASALDIPAPTIHRIVSNLAARGYVTQLTDKRYALGPALVSLGTEAAKQSGHTIQPVLDKLANTLGETVNLAYFTNDVMTYVAQATSQRSMRMFTQVGAHVPVWGSGVGKAVLATMSDEHVHSLLDKIRLPRLLSRDALIEDLSACRDTGYALDDEEQEVGVRCLAVFVPGAPSLAGLSVSSPTSRLGPEKYADVANTLHTAAQQLTRRWAGSH</sequence>
<dbReference type="AlphaFoldDB" id="A0A2N6VNM9"/>
<reference evidence="6 7" key="1">
    <citation type="submission" date="2017-09" db="EMBL/GenBank/DDBJ databases">
        <title>Bacterial strain isolated from the female urinary microbiota.</title>
        <authorList>
            <person name="Thomas-White K."/>
            <person name="Kumar N."/>
            <person name="Forster S."/>
            <person name="Putonti C."/>
            <person name="Lawley T."/>
            <person name="Wolfe A.J."/>
        </authorList>
    </citation>
    <scope>NUCLEOTIDE SEQUENCE [LARGE SCALE GENOMIC DNA]</scope>
    <source>
        <strain evidence="6 7">UMB1301</strain>
    </source>
</reference>
<dbReference type="PROSITE" id="PS51077">
    <property type="entry name" value="HTH_ICLR"/>
    <property type="match status" value="1"/>
</dbReference>
<dbReference type="GO" id="GO:0045892">
    <property type="term" value="P:negative regulation of DNA-templated transcription"/>
    <property type="evidence" value="ECO:0007669"/>
    <property type="project" value="TreeGrafter"/>
</dbReference>
<protein>
    <submittedName>
        <fullName evidence="6">IclR family transcriptional regulator</fullName>
    </submittedName>
</protein>
<dbReference type="GO" id="GO:0003700">
    <property type="term" value="F:DNA-binding transcription factor activity"/>
    <property type="evidence" value="ECO:0007669"/>
    <property type="project" value="TreeGrafter"/>
</dbReference>
<organism evidence="6 7">
    <name type="scientific">Brevibacterium paucivorans</name>
    <dbReference type="NCBI Taxonomy" id="170994"/>
    <lineage>
        <taxon>Bacteria</taxon>
        <taxon>Bacillati</taxon>
        <taxon>Actinomycetota</taxon>
        <taxon>Actinomycetes</taxon>
        <taxon>Micrococcales</taxon>
        <taxon>Brevibacteriaceae</taxon>
        <taxon>Brevibacterium</taxon>
    </lineage>
</organism>
<feature type="domain" description="IclR-ED" evidence="5">
    <location>
        <begin position="66"/>
        <end position="240"/>
    </location>
</feature>
<dbReference type="InterPro" id="IPR005471">
    <property type="entry name" value="Tscrpt_reg_IclR_N"/>
</dbReference>
<feature type="domain" description="HTH iclR-type" evidence="4">
    <location>
        <begin position="4"/>
        <end position="65"/>
    </location>
</feature>